<reference evidence="1" key="2">
    <citation type="journal article" date="2015" name="Fish Shellfish Immunol.">
        <title>Early steps in the European eel (Anguilla anguilla)-Vibrio vulnificus interaction in the gills: Role of the RtxA13 toxin.</title>
        <authorList>
            <person name="Callol A."/>
            <person name="Pajuelo D."/>
            <person name="Ebbesson L."/>
            <person name="Teles M."/>
            <person name="MacKenzie S."/>
            <person name="Amaro C."/>
        </authorList>
    </citation>
    <scope>NUCLEOTIDE SEQUENCE</scope>
</reference>
<organism evidence="1">
    <name type="scientific">Anguilla anguilla</name>
    <name type="common">European freshwater eel</name>
    <name type="synonym">Muraena anguilla</name>
    <dbReference type="NCBI Taxonomy" id="7936"/>
    <lineage>
        <taxon>Eukaryota</taxon>
        <taxon>Metazoa</taxon>
        <taxon>Chordata</taxon>
        <taxon>Craniata</taxon>
        <taxon>Vertebrata</taxon>
        <taxon>Euteleostomi</taxon>
        <taxon>Actinopterygii</taxon>
        <taxon>Neopterygii</taxon>
        <taxon>Teleostei</taxon>
        <taxon>Anguilliformes</taxon>
        <taxon>Anguillidae</taxon>
        <taxon>Anguilla</taxon>
    </lineage>
</organism>
<dbReference type="EMBL" id="GBXM01062109">
    <property type="protein sequence ID" value="JAH46468.1"/>
    <property type="molecule type" value="Transcribed_RNA"/>
</dbReference>
<sequence length="9" mass="1002">MEQSQALPV</sequence>
<protein>
    <submittedName>
        <fullName evidence="1">Uncharacterized protein</fullName>
    </submittedName>
</protein>
<accession>A0A0E9T153</accession>
<proteinExistence type="predicted"/>
<evidence type="ECO:0000313" key="1">
    <source>
        <dbReference type="EMBL" id="JAH46468.1"/>
    </source>
</evidence>
<reference evidence="1" key="1">
    <citation type="submission" date="2014-11" db="EMBL/GenBank/DDBJ databases">
        <authorList>
            <person name="Amaro Gonzalez C."/>
        </authorList>
    </citation>
    <scope>NUCLEOTIDE SEQUENCE</scope>
</reference>
<name>A0A0E9T153_ANGAN</name>